<protein>
    <submittedName>
        <fullName evidence="2">Uncharacterized protein</fullName>
    </submittedName>
</protein>
<keyword evidence="1" id="KW-0812">Transmembrane</keyword>
<dbReference type="EMBL" id="LBDA02000016">
    <property type="protein sequence ID" value="OIK27966.1"/>
    <property type="molecule type" value="Genomic_DNA"/>
</dbReference>
<comment type="caution">
    <text evidence="2">The sequence shown here is derived from an EMBL/GenBank/DDBJ whole genome shotgun (WGS) entry which is preliminary data.</text>
</comment>
<feature type="transmembrane region" description="Helical" evidence="1">
    <location>
        <begin position="6"/>
        <end position="22"/>
    </location>
</feature>
<feature type="transmembrane region" description="Helical" evidence="1">
    <location>
        <begin position="62"/>
        <end position="84"/>
    </location>
</feature>
<accession>A0A1J4Q6I5</accession>
<feature type="transmembrane region" description="Helical" evidence="1">
    <location>
        <begin position="34"/>
        <end position="56"/>
    </location>
</feature>
<proteinExistence type="predicted"/>
<sequence length="91" mass="9053">MGAFAGPDVLILAAAVILVVKYRRRMAGRAPLIASGGAAGRVAVTAAFALGCVWARTQGPSLVDAVVLGLSLALLTGAAAALLARGRARRG</sequence>
<name>A0A1J4Q6I5_9ACTN</name>
<evidence type="ECO:0000313" key="3">
    <source>
        <dbReference type="Proteomes" id="UP000034838"/>
    </source>
</evidence>
<organism evidence="2 3">
    <name type="scientific">Streptomyces malaysiense</name>
    <dbReference type="NCBI Taxonomy" id="1428626"/>
    <lineage>
        <taxon>Bacteria</taxon>
        <taxon>Bacillati</taxon>
        <taxon>Actinomycetota</taxon>
        <taxon>Actinomycetes</taxon>
        <taxon>Kitasatosporales</taxon>
        <taxon>Streptomycetaceae</taxon>
        <taxon>Streptomyces</taxon>
    </lineage>
</organism>
<dbReference type="AlphaFoldDB" id="A0A1J4Q6I5"/>
<evidence type="ECO:0000256" key="1">
    <source>
        <dbReference type="SAM" id="Phobius"/>
    </source>
</evidence>
<reference evidence="2" key="1">
    <citation type="submission" date="2016-10" db="EMBL/GenBank/DDBJ databases">
        <title>Genome sequence of Streptomyces malaysiense MUSC 136.</title>
        <authorList>
            <person name="Lee L.-H."/>
            <person name="Ser H.-L."/>
        </authorList>
    </citation>
    <scope>NUCLEOTIDE SEQUENCE [LARGE SCALE GENOMIC DNA]</scope>
    <source>
        <strain evidence="2">MUSC 136</strain>
    </source>
</reference>
<dbReference type="Proteomes" id="UP000034838">
    <property type="component" value="Unassembled WGS sequence"/>
</dbReference>
<evidence type="ECO:0000313" key="2">
    <source>
        <dbReference type="EMBL" id="OIK27966.1"/>
    </source>
</evidence>
<keyword evidence="1" id="KW-0472">Membrane</keyword>
<keyword evidence="1" id="KW-1133">Transmembrane helix</keyword>
<keyword evidence="3" id="KW-1185">Reference proteome</keyword>
<gene>
    <name evidence="2" type="ORF">VT52_008195</name>
</gene>